<dbReference type="AlphaFoldDB" id="I2B9I7"/>
<dbReference type="EMBL" id="CP001560">
    <property type="protein sequence ID" value="AFJ47191.1"/>
    <property type="molecule type" value="Genomic_DNA"/>
</dbReference>
<proteinExistence type="predicted"/>
<evidence type="ECO:0000313" key="2">
    <source>
        <dbReference type="Proteomes" id="UP000001955"/>
    </source>
</evidence>
<keyword evidence="2" id="KW-1185">Reference proteome</keyword>
<dbReference type="KEGG" id="ebt:EBL_c21000"/>
<organism evidence="1 2">
    <name type="scientific">Shimwellia blattae (strain ATCC 29907 / DSM 4481 / JCM 1650 / NBRC 105725 / CDC 9005-74)</name>
    <name type="common">Escherichia blattae</name>
    <dbReference type="NCBI Taxonomy" id="630626"/>
    <lineage>
        <taxon>Bacteria</taxon>
        <taxon>Pseudomonadati</taxon>
        <taxon>Pseudomonadota</taxon>
        <taxon>Gammaproteobacteria</taxon>
        <taxon>Enterobacterales</taxon>
        <taxon>Enterobacteriaceae</taxon>
        <taxon>Shimwellia</taxon>
    </lineage>
</organism>
<dbReference type="Proteomes" id="UP000001955">
    <property type="component" value="Chromosome"/>
</dbReference>
<reference evidence="1 2" key="1">
    <citation type="journal article" date="2012" name="J. Bacteriol.">
        <title>Complete genome sequence of the B12-producing Shimwellia blattae strain DSM 4481, isolated from a cockroach.</title>
        <authorList>
            <person name="Brzuszkiewicz E."/>
            <person name="Waschkowitz T."/>
            <person name="Wiezer A."/>
            <person name="Daniel R."/>
        </authorList>
    </citation>
    <scope>NUCLEOTIDE SEQUENCE [LARGE SCALE GENOMIC DNA]</scope>
    <source>
        <strain evidence="2">ATCC 29907 / DSM 4481 / JCM 1650 / NBRC 105725 / CDC 9005-74</strain>
    </source>
</reference>
<protein>
    <submittedName>
        <fullName evidence="1">Uncharacterized protein</fullName>
    </submittedName>
</protein>
<dbReference type="HOGENOM" id="CLU_166183_0_0_6"/>
<dbReference type="eggNOG" id="ENOG5033E7F">
    <property type="taxonomic scope" value="Bacteria"/>
</dbReference>
<sequence>MIPEITTVWMTISCRCTSGTDDIQEHKRDFMKVDAKNEHGVTQHLDVSSLIITFSNGETIEITCENENRPADIPEGVTVWGGKVPEENATLDKLKSTTRGLGVYPLAANMMHIFPYSLRK</sequence>
<accession>I2B9I7</accession>
<gene>
    <name evidence="1" type="ordered locus">EBL_c21000</name>
</gene>
<evidence type="ECO:0000313" key="1">
    <source>
        <dbReference type="EMBL" id="AFJ47191.1"/>
    </source>
</evidence>
<name>I2B9I7_SHIBC</name>